<accession>A0A5C6YUK6</accession>
<dbReference type="InterPro" id="IPR020449">
    <property type="entry name" value="Tscrpt_reg_AraC-type_HTH"/>
</dbReference>
<protein>
    <submittedName>
        <fullName evidence="5">Helix-turn-helix transcriptional regulator</fullName>
    </submittedName>
</protein>
<evidence type="ECO:0000313" key="5">
    <source>
        <dbReference type="EMBL" id="TXD71263.1"/>
    </source>
</evidence>
<dbReference type="Gene3D" id="1.10.10.60">
    <property type="entry name" value="Homeodomain-like"/>
    <property type="match status" value="2"/>
</dbReference>
<evidence type="ECO:0000313" key="6">
    <source>
        <dbReference type="Proteomes" id="UP000321497"/>
    </source>
</evidence>
<keyword evidence="1" id="KW-0805">Transcription regulation</keyword>
<dbReference type="EMBL" id="VORT01000026">
    <property type="protein sequence ID" value="TXD71263.1"/>
    <property type="molecule type" value="Genomic_DNA"/>
</dbReference>
<dbReference type="SUPFAM" id="SSF46689">
    <property type="entry name" value="Homeodomain-like"/>
    <property type="match status" value="2"/>
</dbReference>
<dbReference type="RefSeq" id="WP_111846088.1">
    <property type="nucleotide sequence ID" value="NZ_UEGI01000042.1"/>
</dbReference>
<evidence type="ECO:0000256" key="3">
    <source>
        <dbReference type="ARBA" id="ARBA00023163"/>
    </source>
</evidence>
<dbReference type="PRINTS" id="PR00032">
    <property type="entry name" value="HTHARAC"/>
</dbReference>
<keyword evidence="6" id="KW-1185">Reference proteome</keyword>
<gene>
    <name evidence="5" type="ORF">ESU54_17465</name>
</gene>
<dbReference type="InterPro" id="IPR018062">
    <property type="entry name" value="HTH_AraC-typ_CS"/>
</dbReference>
<keyword evidence="2" id="KW-0238">DNA-binding</keyword>
<proteinExistence type="predicted"/>
<evidence type="ECO:0000256" key="2">
    <source>
        <dbReference type="ARBA" id="ARBA00023125"/>
    </source>
</evidence>
<dbReference type="OrthoDB" id="9816011at2"/>
<dbReference type="InterPro" id="IPR009057">
    <property type="entry name" value="Homeodomain-like_sf"/>
</dbReference>
<dbReference type="InterPro" id="IPR018060">
    <property type="entry name" value="HTH_AraC"/>
</dbReference>
<dbReference type="PROSITE" id="PS01124">
    <property type="entry name" value="HTH_ARAC_FAMILY_2"/>
    <property type="match status" value="1"/>
</dbReference>
<dbReference type="PROSITE" id="PS00041">
    <property type="entry name" value="HTH_ARAC_FAMILY_1"/>
    <property type="match status" value="1"/>
</dbReference>
<sequence length="148" mass="17541">MKDDYPKIYLYKRIVQAKLFIDKNYFDKIDLDNISDESYFSKYHFIRLFKTTYGKTPHKYLTIVRIEKAKLLLKKRNTVIETCFAVGFESSSSFTGLFKRIVGLTPSEFQKKEMLRESELVTMPLKYIPNCFAENKGWTKNSNFQEVT</sequence>
<dbReference type="AlphaFoldDB" id="A0A5C6YUK6"/>
<dbReference type="SMART" id="SM00342">
    <property type="entry name" value="HTH_ARAC"/>
    <property type="match status" value="1"/>
</dbReference>
<dbReference type="GO" id="GO:0043565">
    <property type="term" value="F:sequence-specific DNA binding"/>
    <property type="evidence" value="ECO:0007669"/>
    <property type="project" value="InterPro"/>
</dbReference>
<feature type="domain" description="HTH araC/xylS-type" evidence="4">
    <location>
        <begin position="15"/>
        <end position="112"/>
    </location>
</feature>
<dbReference type="PANTHER" id="PTHR43280">
    <property type="entry name" value="ARAC-FAMILY TRANSCRIPTIONAL REGULATOR"/>
    <property type="match status" value="1"/>
</dbReference>
<dbReference type="Proteomes" id="UP000321497">
    <property type="component" value="Unassembled WGS sequence"/>
</dbReference>
<dbReference type="GO" id="GO:0003700">
    <property type="term" value="F:DNA-binding transcription factor activity"/>
    <property type="evidence" value="ECO:0007669"/>
    <property type="project" value="InterPro"/>
</dbReference>
<evidence type="ECO:0000256" key="1">
    <source>
        <dbReference type="ARBA" id="ARBA00023015"/>
    </source>
</evidence>
<dbReference type="Pfam" id="PF12833">
    <property type="entry name" value="HTH_18"/>
    <property type="match status" value="1"/>
</dbReference>
<organism evidence="5 6">
    <name type="scientific">Aequorivita antarctica</name>
    <dbReference type="NCBI Taxonomy" id="153266"/>
    <lineage>
        <taxon>Bacteria</taxon>
        <taxon>Pseudomonadati</taxon>
        <taxon>Bacteroidota</taxon>
        <taxon>Flavobacteriia</taxon>
        <taxon>Flavobacteriales</taxon>
        <taxon>Flavobacteriaceae</taxon>
        <taxon>Aequorivita</taxon>
    </lineage>
</organism>
<comment type="caution">
    <text evidence="5">The sequence shown here is derived from an EMBL/GenBank/DDBJ whole genome shotgun (WGS) entry which is preliminary data.</text>
</comment>
<name>A0A5C6YUK6_9FLAO</name>
<evidence type="ECO:0000259" key="4">
    <source>
        <dbReference type="PROSITE" id="PS01124"/>
    </source>
</evidence>
<keyword evidence="3" id="KW-0804">Transcription</keyword>
<dbReference type="PANTHER" id="PTHR43280:SF28">
    <property type="entry name" value="HTH-TYPE TRANSCRIPTIONAL ACTIVATOR RHAS"/>
    <property type="match status" value="1"/>
</dbReference>
<reference evidence="5 6" key="1">
    <citation type="submission" date="2019-08" db="EMBL/GenBank/DDBJ databases">
        <title>Genome of Aequorivita antarctica SW49 (type strain).</title>
        <authorList>
            <person name="Bowman J.P."/>
        </authorList>
    </citation>
    <scope>NUCLEOTIDE SEQUENCE [LARGE SCALE GENOMIC DNA]</scope>
    <source>
        <strain evidence="5 6">SW49</strain>
    </source>
</reference>